<dbReference type="Proteomes" id="UP000750711">
    <property type="component" value="Unassembled WGS sequence"/>
</dbReference>
<feature type="domain" description="SET" evidence="2">
    <location>
        <begin position="75"/>
        <end position="198"/>
    </location>
</feature>
<accession>A0A9P8IIV7</accession>
<keyword evidence="4" id="KW-1185">Reference proteome</keyword>
<evidence type="ECO:0000313" key="3">
    <source>
        <dbReference type="EMBL" id="KAH0548037.1"/>
    </source>
</evidence>
<sequence length="216" mass="23872">MKRREIKSARGKDRQSGSSAQHVMPKNWPPEITYLRSPVYSNKLTSSELSYLRATDPSMEQAQAATLITPRTPPVKICLITSPGNHPALHQHGLFATRYLPPGSFILDYLGLYHSEPSISDYDLSLSRDLGIGIDAAAMGNEGRFINDYRGIRDGPNAEFRERMVGSERRMGVWVLPVGKSGRGKGVGKGEEICVSYGKGFWKGREKEAKADGDCE</sequence>
<dbReference type="EMBL" id="JAGHQM010002913">
    <property type="protein sequence ID" value="KAH0548037.1"/>
    <property type="molecule type" value="Genomic_DNA"/>
</dbReference>
<dbReference type="Gene3D" id="2.170.270.10">
    <property type="entry name" value="SET domain"/>
    <property type="match status" value="1"/>
</dbReference>
<feature type="region of interest" description="Disordered" evidence="1">
    <location>
        <begin position="1"/>
        <end position="25"/>
    </location>
</feature>
<evidence type="ECO:0000256" key="1">
    <source>
        <dbReference type="SAM" id="MobiDB-lite"/>
    </source>
</evidence>
<dbReference type="InterPro" id="IPR001214">
    <property type="entry name" value="SET_dom"/>
</dbReference>
<dbReference type="Pfam" id="PF00856">
    <property type="entry name" value="SET"/>
    <property type="match status" value="1"/>
</dbReference>
<dbReference type="PROSITE" id="PS50280">
    <property type="entry name" value="SET"/>
    <property type="match status" value="1"/>
</dbReference>
<proteinExistence type="predicted"/>
<dbReference type="SUPFAM" id="SSF82199">
    <property type="entry name" value="SET domain"/>
    <property type="match status" value="1"/>
</dbReference>
<gene>
    <name evidence="3" type="ORF">GP486_008221</name>
</gene>
<protein>
    <recommendedName>
        <fullName evidence="2">SET domain-containing protein</fullName>
    </recommendedName>
</protein>
<feature type="compositionally biased region" description="Basic and acidic residues" evidence="1">
    <location>
        <begin position="1"/>
        <end position="15"/>
    </location>
</feature>
<evidence type="ECO:0000259" key="2">
    <source>
        <dbReference type="PROSITE" id="PS50280"/>
    </source>
</evidence>
<reference evidence="3" key="1">
    <citation type="submission" date="2021-03" db="EMBL/GenBank/DDBJ databases">
        <title>Comparative genomics and phylogenomic investigation of the class Geoglossomycetes provide insights into ecological specialization and systematics.</title>
        <authorList>
            <person name="Melie T."/>
            <person name="Pirro S."/>
            <person name="Miller A.N."/>
            <person name="Quandt A."/>
        </authorList>
    </citation>
    <scope>NUCLEOTIDE SEQUENCE</scope>
    <source>
        <strain evidence="3">CAQ_001_2017</strain>
    </source>
</reference>
<evidence type="ECO:0000313" key="4">
    <source>
        <dbReference type="Proteomes" id="UP000750711"/>
    </source>
</evidence>
<dbReference type="InterPro" id="IPR046341">
    <property type="entry name" value="SET_dom_sf"/>
</dbReference>
<dbReference type="AlphaFoldDB" id="A0A9P8IIV7"/>
<comment type="caution">
    <text evidence="3">The sequence shown here is derived from an EMBL/GenBank/DDBJ whole genome shotgun (WGS) entry which is preliminary data.</text>
</comment>
<organism evidence="3 4">
    <name type="scientific">Trichoglossum hirsutum</name>
    <dbReference type="NCBI Taxonomy" id="265104"/>
    <lineage>
        <taxon>Eukaryota</taxon>
        <taxon>Fungi</taxon>
        <taxon>Dikarya</taxon>
        <taxon>Ascomycota</taxon>
        <taxon>Pezizomycotina</taxon>
        <taxon>Geoglossomycetes</taxon>
        <taxon>Geoglossales</taxon>
        <taxon>Geoglossaceae</taxon>
        <taxon>Trichoglossum</taxon>
    </lineage>
</organism>
<name>A0A9P8IIV7_9PEZI</name>